<sequence length="318" mass="36190">MASPGRLLCVLGLLLCGAASLRLSRPHGDTAKKPIIGILMQKCRNKVMKNYGRYYIAASYVKYLESAGARVVPVRLDLTEKDYEILFKSINGILFPGGSVDLRRSDYAKVAKIFYDLSIQSFHDGDYFPVWGTCLGFEELSLLISGEFLLTVTNTVDMAMPLNFTGGQLHSRMFQNFPTELLLSLAVEPLTANFHKWSLSMKNFTMNEKLKKFFNVLTTNTDGEIEFISSMEGYKYPIYGVQWHPEKAPYEWKNLDGISHAPNAVKTAFYLAEFFVNEARKNNHHFQSESEEEKALIYQFSPVYTGNISSFQQCYIFD</sequence>
<dbReference type="InterPro" id="IPR029062">
    <property type="entry name" value="Class_I_gatase-like"/>
</dbReference>
<proteinExistence type="inferred from homology"/>
<reference evidence="10" key="3">
    <citation type="submission" date="2025-09" db="UniProtKB">
        <authorList>
            <consortium name="Ensembl"/>
        </authorList>
    </citation>
    <scope>IDENTIFICATION</scope>
</reference>
<comment type="similarity">
    <text evidence="2">Belongs to the peptidase C26 family.</text>
</comment>
<dbReference type="GeneTree" id="ENSGT00490000043388"/>
<feature type="signal peptide" evidence="9">
    <location>
        <begin position="1"/>
        <end position="20"/>
    </location>
</feature>
<protein>
    <recommendedName>
        <fullName evidence="8">folate gamma-glutamyl hydrolase</fullName>
        <ecNumber evidence="8">3.4.19.9</ecNumber>
    </recommendedName>
</protein>
<dbReference type="Gene3D" id="3.40.50.880">
    <property type="match status" value="1"/>
</dbReference>
<evidence type="ECO:0000256" key="7">
    <source>
        <dbReference type="PIRSR" id="PIRSR615527-1"/>
    </source>
</evidence>
<gene>
    <name evidence="10" type="primary">GGH</name>
</gene>
<dbReference type="GO" id="GO:0034722">
    <property type="term" value="F:gamma-glutamyl-peptidase activity"/>
    <property type="evidence" value="ECO:0007669"/>
    <property type="project" value="UniProtKB-UniRule"/>
</dbReference>
<evidence type="ECO:0000256" key="4">
    <source>
        <dbReference type="ARBA" id="ARBA00022729"/>
    </source>
</evidence>
<dbReference type="GO" id="GO:0005773">
    <property type="term" value="C:vacuole"/>
    <property type="evidence" value="ECO:0007669"/>
    <property type="project" value="TreeGrafter"/>
</dbReference>
<evidence type="ECO:0000256" key="5">
    <source>
        <dbReference type="ARBA" id="ARBA00022801"/>
    </source>
</evidence>
<reference evidence="10" key="2">
    <citation type="submission" date="2025-08" db="UniProtKB">
        <authorList>
            <consortium name="Ensembl"/>
        </authorList>
    </citation>
    <scope>IDENTIFICATION</scope>
</reference>
<evidence type="ECO:0000313" key="11">
    <source>
        <dbReference type="Proteomes" id="UP000029965"/>
    </source>
</evidence>
<dbReference type="CDD" id="cd01747">
    <property type="entry name" value="GATase1_Glutamyl_Hydrolase"/>
    <property type="match status" value="1"/>
</dbReference>
<dbReference type="eggNOG" id="KOG1559">
    <property type="taxonomic scope" value="Eukaryota"/>
</dbReference>
<dbReference type="EMBL" id="AQIB01087352">
    <property type="status" value="NOT_ANNOTATED_CDS"/>
    <property type="molecule type" value="Genomic_DNA"/>
</dbReference>
<dbReference type="AlphaFoldDB" id="A0A0D9RP90"/>
<evidence type="ECO:0000256" key="2">
    <source>
        <dbReference type="ARBA" id="ARBA00011083"/>
    </source>
</evidence>
<evidence type="ECO:0000256" key="1">
    <source>
        <dbReference type="ARBA" id="ARBA00004239"/>
    </source>
</evidence>
<dbReference type="PANTHER" id="PTHR11315:SF20">
    <property type="entry name" value="GAMMA-GLUTAMYL HYDROLASE"/>
    <property type="match status" value="1"/>
</dbReference>
<dbReference type="STRING" id="60711.ENSCSAP00000010429"/>
<keyword evidence="5 8" id="KW-0378">Hydrolase</keyword>
<dbReference type="SUPFAM" id="SSF52317">
    <property type="entry name" value="Class I glutamine amidotransferase-like"/>
    <property type="match status" value="1"/>
</dbReference>
<dbReference type="Pfam" id="PF07722">
    <property type="entry name" value="Peptidase_C26"/>
    <property type="match status" value="1"/>
</dbReference>
<dbReference type="PROSITE" id="PS51275">
    <property type="entry name" value="PEPTIDASE_C26_GGH"/>
    <property type="match status" value="1"/>
</dbReference>
<dbReference type="InterPro" id="IPR011697">
    <property type="entry name" value="Peptidase_C26"/>
</dbReference>
<feature type="active site" description="Proton donor" evidence="7">
    <location>
        <position position="244"/>
    </location>
</feature>
<feature type="active site" evidence="8">
    <location>
        <position position="244"/>
    </location>
</feature>
<keyword evidence="4 9" id="KW-0732">Signal</keyword>
<dbReference type="KEGG" id="csab:103236874"/>
<comment type="subcellular location">
    <subcellularLocation>
        <location evidence="1">Secreted</location>
        <location evidence="1">Extracellular space</location>
    </subcellularLocation>
</comment>
<evidence type="ECO:0000313" key="10">
    <source>
        <dbReference type="Ensembl" id="ENSCSAP00000010429.1"/>
    </source>
</evidence>
<accession>A0A0D9RP90</accession>
<dbReference type="RefSeq" id="XP_007998939.1">
    <property type="nucleotide sequence ID" value="XM_008000748.3"/>
</dbReference>
<dbReference type="BioGRID-ORCS" id="103236874">
    <property type="hits" value="2 hits in 9 CRISPR screens"/>
</dbReference>
<dbReference type="GO" id="GO:0005615">
    <property type="term" value="C:extracellular space"/>
    <property type="evidence" value="ECO:0007669"/>
    <property type="project" value="Ensembl"/>
</dbReference>
<name>A0A0D9RP90_CHLSB</name>
<feature type="chain" id="PRO_5002345392" description="folate gamma-glutamyl hydrolase" evidence="9">
    <location>
        <begin position="21"/>
        <end position="318"/>
    </location>
</feature>
<dbReference type="OMA" id="EPVSSHF"/>
<evidence type="ECO:0000256" key="3">
    <source>
        <dbReference type="ARBA" id="ARBA00022525"/>
    </source>
</evidence>
<dbReference type="Proteomes" id="UP000029965">
    <property type="component" value="Chromosome 8"/>
</dbReference>
<dbReference type="InterPro" id="IPR015527">
    <property type="entry name" value="Pept_C26_g-glut_hydrolase"/>
</dbReference>
<dbReference type="EC" id="3.4.19.9" evidence="8"/>
<dbReference type="CTD" id="8836"/>
<keyword evidence="3" id="KW-0964">Secreted</keyword>
<dbReference type="GeneID" id="103236874"/>
<dbReference type="PROSITE" id="PS51273">
    <property type="entry name" value="GATASE_TYPE_1"/>
    <property type="match status" value="1"/>
</dbReference>
<feature type="active site" description="Nucleophile" evidence="7 8">
    <location>
        <position position="134"/>
    </location>
</feature>
<comment type="catalytic activity">
    <reaction evidence="6">
        <text>(6S)-5,6,7,8-tetrahydrofolyl-(gamma-L-Glu)(n) + (n-1) H2O = (6S)-5,6,7,8-tetrahydrofolate + (n-1) L-glutamate</text>
        <dbReference type="Rhea" id="RHEA:56784"/>
        <dbReference type="Rhea" id="RHEA-COMP:14738"/>
        <dbReference type="ChEBI" id="CHEBI:15377"/>
        <dbReference type="ChEBI" id="CHEBI:29985"/>
        <dbReference type="ChEBI" id="CHEBI:57453"/>
        <dbReference type="ChEBI" id="CHEBI:141005"/>
        <dbReference type="EC" id="3.4.19.9"/>
    </reaction>
    <physiologicalReaction direction="left-to-right" evidence="6">
        <dbReference type="Rhea" id="RHEA:56785"/>
    </physiologicalReaction>
</comment>
<dbReference type="PANTHER" id="PTHR11315">
    <property type="entry name" value="PROTEASE FAMILY C26 GAMMA-GLUTAMYL HYDROLASE"/>
    <property type="match status" value="1"/>
</dbReference>
<dbReference type="GO" id="GO:0046900">
    <property type="term" value="P:tetrahydrofolylpolyglutamate metabolic process"/>
    <property type="evidence" value="ECO:0007669"/>
    <property type="project" value="TreeGrafter"/>
</dbReference>
<dbReference type="OrthoDB" id="64220at2759"/>
<evidence type="ECO:0000256" key="8">
    <source>
        <dbReference type="PROSITE-ProRule" id="PRU00607"/>
    </source>
</evidence>
<keyword evidence="11" id="KW-1185">Reference proteome</keyword>
<evidence type="ECO:0000256" key="9">
    <source>
        <dbReference type="SAM" id="SignalP"/>
    </source>
</evidence>
<evidence type="ECO:0000256" key="6">
    <source>
        <dbReference type="ARBA" id="ARBA00052581"/>
    </source>
</evidence>
<organism evidence="10 11">
    <name type="scientific">Chlorocebus sabaeus</name>
    <name type="common">Green monkey</name>
    <name type="synonym">Simia sabaea</name>
    <dbReference type="NCBI Taxonomy" id="60711"/>
    <lineage>
        <taxon>Eukaryota</taxon>
        <taxon>Metazoa</taxon>
        <taxon>Chordata</taxon>
        <taxon>Craniata</taxon>
        <taxon>Vertebrata</taxon>
        <taxon>Euteleostomi</taxon>
        <taxon>Mammalia</taxon>
        <taxon>Eutheria</taxon>
        <taxon>Euarchontoglires</taxon>
        <taxon>Primates</taxon>
        <taxon>Haplorrhini</taxon>
        <taxon>Catarrhini</taxon>
        <taxon>Cercopithecidae</taxon>
        <taxon>Cercopithecinae</taxon>
        <taxon>Chlorocebus</taxon>
    </lineage>
</organism>
<dbReference type="Bgee" id="ENSCSAG00000014295">
    <property type="expression patterns" value="Expressed in liver and 6 other cell types or tissues"/>
</dbReference>
<dbReference type="jPOST" id="A0A0D9RP90"/>
<reference evidence="10 11" key="1">
    <citation type="submission" date="2014-03" db="EMBL/GenBank/DDBJ databases">
        <authorList>
            <person name="Warren W."/>
            <person name="Wilson R.K."/>
        </authorList>
    </citation>
    <scope>NUCLEOTIDE SEQUENCE</scope>
</reference>
<dbReference type="Ensembl" id="ENSCSAT00000012392.1">
    <property type="protein sequence ID" value="ENSCSAP00000010429.1"/>
    <property type="gene ID" value="ENSCSAG00000014295.1"/>
</dbReference>
<dbReference type="FunFam" id="3.40.50.880:FF:000024">
    <property type="entry name" value="Folate gamma-glutamyl hydrolase"/>
    <property type="match status" value="1"/>
</dbReference>